<dbReference type="InterPro" id="IPR017871">
    <property type="entry name" value="ABC_transporter-like_CS"/>
</dbReference>
<keyword evidence="8" id="KW-1185">Reference proteome</keyword>
<dbReference type="Gene3D" id="3.40.50.300">
    <property type="entry name" value="P-loop containing nucleotide triphosphate hydrolases"/>
    <property type="match status" value="1"/>
</dbReference>
<proteinExistence type="inferred from homology"/>
<dbReference type="PROSITE" id="PS00211">
    <property type="entry name" value="ABC_TRANSPORTER_1"/>
    <property type="match status" value="1"/>
</dbReference>
<dbReference type="InterPro" id="IPR003439">
    <property type="entry name" value="ABC_transporter-like_ATP-bd"/>
</dbReference>
<dbReference type="InterPro" id="IPR027417">
    <property type="entry name" value="P-loop_NTPase"/>
</dbReference>
<keyword evidence="3" id="KW-0547">Nucleotide-binding</keyword>
<protein>
    <submittedName>
        <fullName evidence="7">ABC transporter ATP-binding protein</fullName>
    </submittedName>
</protein>
<dbReference type="PANTHER" id="PTHR42788">
    <property type="entry name" value="TAURINE IMPORT ATP-BINDING PROTEIN-RELATED"/>
    <property type="match status" value="1"/>
</dbReference>
<dbReference type="InterPro" id="IPR003593">
    <property type="entry name" value="AAA+_ATPase"/>
</dbReference>
<dbReference type="Proteomes" id="UP001431010">
    <property type="component" value="Chromosome"/>
</dbReference>
<evidence type="ECO:0000256" key="2">
    <source>
        <dbReference type="ARBA" id="ARBA00022448"/>
    </source>
</evidence>
<dbReference type="InterPro" id="IPR050166">
    <property type="entry name" value="ABC_transporter_ATP-bind"/>
</dbReference>
<dbReference type="Pfam" id="PF00005">
    <property type="entry name" value="ABC_tran"/>
    <property type="match status" value="1"/>
</dbReference>
<keyword evidence="2" id="KW-0813">Transport</keyword>
<comment type="similarity">
    <text evidence="1">Belongs to the ABC transporter superfamily.</text>
</comment>
<dbReference type="PANTHER" id="PTHR42788:SF13">
    <property type="entry name" value="ALIPHATIC SULFONATES IMPORT ATP-BINDING PROTEIN SSUB"/>
    <property type="match status" value="1"/>
</dbReference>
<name>A0ABY3REH7_9BRAD</name>
<reference evidence="7" key="1">
    <citation type="journal article" date="2024" name="Antonie Van Leeuwenhoek">
        <title>Bradyrhizobium ontarionense sp. nov., a novel bacterial symbiont isolated from Aeschynomene indica (Indian jointvetch), harbours photosynthesis, nitrogen fixation and nitrous oxide (N2O) reductase genes.</title>
        <authorList>
            <person name="Bromfield E.S.P."/>
            <person name="Cloutier S."/>
        </authorList>
    </citation>
    <scope>NUCLEOTIDE SEQUENCE</scope>
    <source>
        <strain evidence="7">A19</strain>
    </source>
</reference>
<accession>A0ABY3REH7</accession>
<dbReference type="SMART" id="SM00382">
    <property type="entry name" value="AAA"/>
    <property type="match status" value="1"/>
</dbReference>
<dbReference type="GO" id="GO:0005524">
    <property type="term" value="F:ATP binding"/>
    <property type="evidence" value="ECO:0007669"/>
    <property type="project" value="UniProtKB-KW"/>
</dbReference>
<dbReference type="CDD" id="cd03293">
    <property type="entry name" value="ABC_NrtD_SsuB_transporters"/>
    <property type="match status" value="1"/>
</dbReference>
<organism evidence="7 8">
    <name type="scientific">Bradyrhizobium ontarionense</name>
    <dbReference type="NCBI Taxonomy" id="2898149"/>
    <lineage>
        <taxon>Bacteria</taxon>
        <taxon>Pseudomonadati</taxon>
        <taxon>Pseudomonadota</taxon>
        <taxon>Alphaproteobacteria</taxon>
        <taxon>Hyphomicrobiales</taxon>
        <taxon>Nitrobacteraceae</taxon>
        <taxon>Bradyrhizobium</taxon>
    </lineage>
</organism>
<gene>
    <name evidence="7" type="ORF">LQG66_01925</name>
</gene>
<keyword evidence="4 7" id="KW-0067">ATP-binding</keyword>
<dbReference type="RefSeq" id="WP_231322826.1">
    <property type="nucleotide sequence ID" value="NZ_CP088156.1"/>
</dbReference>
<evidence type="ECO:0000256" key="1">
    <source>
        <dbReference type="ARBA" id="ARBA00005417"/>
    </source>
</evidence>
<dbReference type="EMBL" id="CP088156">
    <property type="protein sequence ID" value="UFZ05103.1"/>
    <property type="molecule type" value="Genomic_DNA"/>
</dbReference>
<comment type="function">
    <text evidence="5">Involved in beta-(1--&gt;2)glucan export. Transmembrane domains (TMD) form a pore in the inner membrane and the ATP-binding domain (NBD) is responsible for energy generation.</text>
</comment>
<evidence type="ECO:0000256" key="4">
    <source>
        <dbReference type="ARBA" id="ARBA00022840"/>
    </source>
</evidence>
<feature type="domain" description="ABC transporter" evidence="6">
    <location>
        <begin position="23"/>
        <end position="256"/>
    </location>
</feature>
<evidence type="ECO:0000313" key="8">
    <source>
        <dbReference type="Proteomes" id="UP001431010"/>
    </source>
</evidence>
<dbReference type="PROSITE" id="PS50893">
    <property type="entry name" value="ABC_TRANSPORTER_2"/>
    <property type="match status" value="1"/>
</dbReference>
<evidence type="ECO:0000313" key="7">
    <source>
        <dbReference type="EMBL" id="UFZ05103.1"/>
    </source>
</evidence>
<sequence>MSIAIERDTRIETPALAEACGRLEVRGVSKTFIVNSAPIAALNDVSLSVAPGEFVALLGPSGCGKSTLLRLIAGLDRDHKGSIVQDGEAVTGTSLARGIVFQEPRLFPWATVRQNIALGLKNAPISEAAKREAVAAHITLIGLDGFAEAYPHQLSGGMAQRAAIARGLVNRPRLLLLDEPFGALDALTRARLQTELQRIWAHEKISMILVTHDVDEAVFLGDRVIVLAPRPGRISRIFDVAAVRPRERSDDDLIRLRNAVLRTLEQDGAGDPPTSQSNRSGA</sequence>
<evidence type="ECO:0000256" key="5">
    <source>
        <dbReference type="ARBA" id="ARBA00024722"/>
    </source>
</evidence>
<dbReference type="SUPFAM" id="SSF52540">
    <property type="entry name" value="P-loop containing nucleoside triphosphate hydrolases"/>
    <property type="match status" value="1"/>
</dbReference>
<evidence type="ECO:0000259" key="6">
    <source>
        <dbReference type="PROSITE" id="PS50893"/>
    </source>
</evidence>
<evidence type="ECO:0000256" key="3">
    <source>
        <dbReference type="ARBA" id="ARBA00022741"/>
    </source>
</evidence>